<dbReference type="Pfam" id="PF04614">
    <property type="entry name" value="Pex19"/>
    <property type="match status" value="1"/>
</dbReference>
<feature type="region of interest" description="Disordered" evidence="1">
    <location>
        <begin position="21"/>
        <end position="75"/>
    </location>
</feature>
<dbReference type="InterPro" id="IPR038322">
    <property type="entry name" value="Pex19_C_sf"/>
</dbReference>
<dbReference type="GO" id="GO:0045046">
    <property type="term" value="P:protein import into peroxisome membrane"/>
    <property type="evidence" value="ECO:0000318"/>
    <property type="project" value="GO_Central"/>
</dbReference>
<evidence type="ECO:0000313" key="3">
    <source>
        <dbReference type="RefSeq" id="XP_035550075.1"/>
    </source>
</evidence>
<reference evidence="3" key="1">
    <citation type="submission" date="2025-08" db="UniProtKB">
        <authorList>
            <consortium name="RefSeq"/>
        </authorList>
    </citation>
    <scope>IDENTIFICATION</scope>
    <source>
        <tissue evidence="3">Leaves</tissue>
    </source>
</reference>
<feature type="compositionally biased region" description="Basic and acidic residues" evidence="1">
    <location>
        <begin position="30"/>
        <end position="39"/>
    </location>
</feature>
<dbReference type="Gramene" id="Jr09_06400_p1">
    <property type="protein sequence ID" value="cds.Jr09_06400_p1"/>
    <property type="gene ID" value="Jr09_06400"/>
</dbReference>
<dbReference type="GO" id="GO:0033328">
    <property type="term" value="F:peroxisome membrane targeting sequence binding"/>
    <property type="evidence" value="ECO:0000318"/>
    <property type="project" value="GO_Central"/>
</dbReference>
<accession>A0A6P9EN84</accession>
<dbReference type="PANTHER" id="PTHR12774:SF2">
    <property type="entry name" value="PEROXISOMAL BIOGENESIS FACTOR 19"/>
    <property type="match status" value="1"/>
</dbReference>
<dbReference type="GO" id="GO:0005778">
    <property type="term" value="C:peroxisomal membrane"/>
    <property type="evidence" value="ECO:0000318"/>
    <property type="project" value="GO_Central"/>
</dbReference>
<dbReference type="OrthoDB" id="21292at2759"/>
<keyword evidence="2" id="KW-1185">Reference proteome</keyword>
<dbReference type="GeneID" id="109021694"/>
<dbReference type="RefSeq" id="XP_035550075.1">
    <property type="nucleotide sequence ID" value="XM_035694182.1"/>
</dbReference>
<proteinExistence type="predicted"/>
<dbReference type="AlphaFoldDB" id="A0A6P9EN84"/>
<protein>
    <submittedName>
        <fullName evidence="3">Peroxisome biogenesis protein 19-2-like</fullName>
    </submittedName>
</protein>
<organism evidence="2 3">
    <name type="scientific">Juglans regia</name>
    <name type="common">English walnut</name>
    <dbReference type="NCBI Taxonomy" id="51240"/>
    <lineage>
        <taxon>Eukaryota</taxon>
        <taxon>Viridiplantae</taxon>
        <taxon>Streptophyta</taxon>
        <taxon>Embryophyta</taxon>
        <taxon>Tracheophyta</taxon>
        <taxon>Spermatophyta</taxon>
        <taxon>Magnoliopsida</taxon>
        <taxon>eudicotyledons</taxon>
        <taxon>Gunneridae</taxon>
        <taxon>Pentapetalae</taxon>
        <taxon>rosids</taxon>
        <taxon>fabids</taxon>
        <taxon>Fagales</taxon>
        <taxon>Juglandaceae</taxon>
        <taxon>Juglans</taxon>
    </lineage>
</organism>
<sequence>MADHSDDLDQLLDSALDDFENLDLNPSLQRNKEARETKQDGPPTLPSGIQGLGMGLPDLRSKKKGKQKVSKDSHVSEALDKLREQTMEAVKGLESVTGAKPGGGDDLGSDAMMEDWVKQFEELTGSQDMESIVETMMQQLLSKEILQEPMKEIGERYPKWLEDHKASLNAEEYERYSRQYKLIKDLNELYENDPSNFNRVVELMQKMQECGQPPNDIVQELAPDFDLANLGQISPEMLDSQSNCSIM</sequence>
<dbReference type="Gene3D" id="1.20.120.900">
    <property type="entry name" value="Pex19, mPTS binding domain"/>
    <property type="match status" value="1"/>
</dbReference>
<gene>
    <name evidence="3" type="primary">LOC109021694</name>
</gene>
<dbReference type="PANTHER" id="PTHR12774">
    <property type="entry name" value="PEROXISOMAL BIOGENESIS FACTOR 19"/>
    <property type="match status" value="1"/>
</dbReference>
<name>A0A6P9EN84_JUGRE</name>
<dbReference type="KEGG" id="jre:109021694"/>
<dbReference type="InterPro" id="IPR006708">
    <property type="entry name" value="Pex19"/>
</dbReference>
<evidence type="ECO:0000313" key="2">
    <source>
        <dbReference type="Proteomes" id="UP000235220"/>
    </source>
</evidence>
<dbReference type="Proteomes" id="UP000235220">
    <property type="component" value="Chromosome 9"/>
</dbReference>
<evidence type="ECO:0000256" key="1">
    <source>
        <dbReference type="SAM" id="MobiDB-lite"/>
    </source>
</evidence>
<dbReference type="FunCoup" id="A0A6P9EN84">
    <property type="interactions" value="4359"/>
</dbReference>